<reference evidence="1 2" key="1">
    <citation type="submission" date="2019-01" db="EMBL/GenBank/DDBJ databases">
        <title>Complete genome sequence of Erythrobacter flavus KJ5.</title>
        <authorList>
            <person name="Kanesaki Y."/>
            <person name="Brotosudarmo T."/>
            <person name="Moriuchi R."/>
            <person name="Awai K."/>
        </authorList>
    </citation>
    <scope>NUCLEOTIDE SEQUENCE [LARGE SCALE GENOMIC DNA]</scope>
    <source>
        <strain evidence="1 2">KJ5</strain>
    </source>
</reference>
<dbReference type="AlphaFoldDB" id="A0A222EXP6"/>
<keyword evidence="2" id="KW-1185">Reference proteome</keyword>
<dbReference type="Proteomes" id="UP000290057">
    <property type="component" value="Chromosome"/>
</dbReference>
<dbReference type="RefSeq" id="WP_067462791.1">
    <property type="nucleotide sequence ID" value="NZ_AP019389.1"/>
</dbReference>
<evidence type="ECO:0000313" key="2">
    <source>
        <dbReference type="Proteomes" id="UP000290057"/>
    </source>
</evidence>
<organism evidence="1 2">
    <name type="scientific">Qipengyuania flava</name>
    <dbReference type="NCBI Taxonomy" id="192812"/>
    <lineage>
        <taxon>Bacteria</taxon>
        <taxon>Pseudomonadati</taxon>
        <taxon>Pseudomonadota</taxon>
        <taxon>Alphaproteobacteria</taxon>
        <taxon>Sphingomonadales</taxon>
        <taxon>Erythrobacteraceae</taxon>
        <taxon>Qipengyuania</taxon>
    </lineage>
</organism>
<sequence length="94" mass="10409">MRKLYSILIVPAFLIAAPVSADDAKSDPARDENGKIVDKKHPDFIRCKTEPIIGSRARKRRVCLTNRQWAEVESQGKGIARGMVEDSSTGILTN</sequence>
<accession>A0A222EXP6</accession>
<dbReference type="KEGG" id="efv:CHH26_12545"/>
<protein>
    <submittedName>
        <fullName evidence="1">Uncharacterized protein</fullName>
    </submittedName>
</protein>
<evidence type="ECO:0000313" key="1">
    <source>
        <dbReference type="EMBL" id="BBI20190.1"/>
    </source>
</evidence>
<gene>
    <name evidence="1" type="ORF">EKJ_10370</name>
</gene>
<dbReference type="EMBL" id="AP019389">
    <property type="protein sequence ID" value="BBI20190.1"/>
    <property type="molecule type" value="Genomic_DNA"/>
</dbReference>
<name>A0A222EXP6_9SPHN</name>
<proteinExistence type="predicted"/>